<dbReference type="EMBL" id="QZVT01000012">
    <property type="protein sequence ID" value="RJT76258.1"/>
    <property type="molecule type" value="Genomic_DNA"/>
</dbReference>
<dbReference type="SUPFAM" id="SSF88946">
    <property type="entry name" value="Sigma2 domain of RNA polymerase sigma factors"/>
    <property type="match status" value="1"/>
</dbReference>
<dbReference type="InterPro" id="IPR013324">
    <property type="entry name" value="RNA_pol_sigma_r3/r4-like"/>
</dbReference>
<dbReference type="InterPro" id="IPR007630">
    <property type="entry name" value="RNA_pol_sigma70_r4"/>
</dbReference>
<keyword evidence="9" id="KW-1185">Reference proteome</keyword>
<evidence type="ECO:0000259" key="7">
    <source>
        <dbReference type="Pfam" id="PF04545"/>
    </source>
</evidence>
<comment type="similarity">
    <text evidence="1">Belongs to the sigma-70 factor family. ECF subfamily.</text>
</comment>
<evidence type="ECO:0000259" key="6">
    <source>
        <dbReference type="Pfam" id="PF04542"/>
    </source>
</evidence>
<accession>A0A3A5MA80</accession>
<evidence type="ECO:0000256" key="3">
    <source>
        <dbReference type="ARBA" id="ARBA00023082"/>
    </source>
</evidence>
<dbReference type="NCBIfam" id="TIGR02937">
    <property type="entry name" value="sigma70-ECF"/>
    <property type="match status" value="1"/>
</dbReference>
<reference evidence="8 9" key="1">
    <citation type="submission" date="2018-09" db="EMBL/GenBank/DDBJ databases">
        <title>Novel species of Arthrobacter.</title>
        <authorList>
            <person name="Liu Q."/>
            <person name="Xin Y.-H."/>
        </authorList>
    </citation>
    <scope>NUCLEOTIDE SEQUENCE [LARGE SCALE GENOMIC DNA]</scope>
    <source>
        <strain evidence="8 9">Hz2</strain>
    </source>
</reference>
<proteinExistence type="inferred from homology"/>
<dbReference type="Pfam" id="PF04545">
    <property type="entry name" value="Sigma70_r4"/>
    <property type="match status" value="1"/>
</dbReference>
<comment type="caution">
    <text evidence="8">The sequence shown here is derived from an EMBL/GenBank/DDBJ whole genome shotgun (WGS) entry which is preliminary data.</text>
</comment>
<dbReference type="InterPro" id="IPR039425">
    <property type="entry name" value="RNA_pol_sigma-70-like"/>
</dbReference>
<evidence type="ECO:0000313" key="9">
    <source>
        <dbReference type="Proteomes" id="UP000272560"/>
    </source>
</evidence>
<dbReference type="PANTHER" id="PTHR43133:SF62">
    <property type="entry name" value="RNA POLYMERASE SIGMA FACTOR SIGZ"/>
    <property type="match status" value="1"/>
</dbReference>
<name>A0A3A5MA80_9MICC</name>
<dbReference type="GO" id="GO:0016987">
    <property type="term" value="F:sigma factor activity"/>
    <property type="evidence" value="ECO:0007669"/>
    <property type="project" value="UniProtKB-KW"/>
</dbReference>
<dbReference type="RefSeq" id="WP_120150218.1">
    <property type="nucleotide sequence ID" value="NZ_QZVT01000012.1"/>
</dbReference>
<dbReference type="PANTHER" id="PTHR43133">
    <property type="entry name" value="RNA POLYMERASE ECF-TYPE SIGMA FACTO"/>
    <property type="match status" value="1"/>
</dbReference>
<dbReference type="CDD" id="cd06171">
    <property type="entry name" value="Sigma70_r4"/>
    <property type="match status" value="1"/>
</dbReference>
<organism evidence="8 9">
    <name type="scientific">Arthrobacter cheniae</name>
    <dbReference type="NCBI Taxonomy" id="1258888"/>
    <lineage>
        <taxon>Bacteria</taxon>
        <taxon>Bacillati</taxon>
        <taxon>Actinomycetota</taxon>
        <taxon>Actinomycetes</taxon>
        <taxon>Micrococcales</taxon>
        <taxon>Micrococcaceae</taxon>
        <taxon>Arthrobacter</taxon>
    </lineage>
</organism>
<feature type="domain" description="RNA polymerase sigma-70 region 2" evidence="6">
    <location>
        <begin position="5"/>
        <end position="70"/>
    </location>
</feature>
<evidence type="ECO:0000256" key="5">
    <source>
        <dbReference type="ARBA" id="ARBA00023163"/>
    </source>
</evidence>
<dbReference type="Proteomes" id="UP000272560">
    <property type="component" value="Unassembled WGS sequence"/>
</dbReference>
<sequence length="164" mass="18222">MAAAYRCFSPLVYTLALRAMQDRAAAADITQDVFVRAWRFRDSFDPNSGAVPAWILGISKNVILDGLSARNTQHRLVVQTGANAEAGDTRHQDVDTITDRVVLGTELELLGEPQKSILRLAFYEDMTHQQIAARLDLPLGTVKSHIRRSLIHLRDRLGAWNAAS</sequence>
<dbReference type="SUPFAM" id="SSF88659">
    <property type="entry name" value="Sigma3 and sigma4 domains of RNA polymerase sigma factors"/>
    <property type="match status" value="1"/>
</dbReference>
<dbReference type="InterPro" id="IPR036388">
    <property type="entry name" value="WH-like_DNA-bd_sf"/>
</dbReference>
<keyword evidence="4" id="KW-0238">DNA-binding</keyword>
<dbReference type="Pfam" id="PF04542">
    <property type="entry name" value="Sigma70_r2"/>
    <property type="match status" value="1"/>
</dbReference>
<gene>
    <name evidence="8" type="ORF">D6T63_16520</name>
</gene>
<dbReference type="OrthoDB" id="5243766at2"/>
<keyword evidence="3" id="KW-0731">Sigma factor</keyword>
<dbReference type="AlphaFoldDB" id="A0A3A5MA80"/>
<dbReference type="GO" id="GO:0006352">
    <property type="term" value="P:DNA-templated transcription initiation"/>
    <property type="evidence" value="ECO:0007669"/>
    <property type="project" value="InterPro"/>
</dbReference>
<evidence type="ECO:0000313" key="8">
    <source>
        <dbReference type="EMBL" id="RJT76258.1"/>
    </source>
</evidence>
<keyword evidence="2" id="KW-0805">Transcription regulation</keyword>
<evidence type="ECO:0000256" key="2">
    <source>
        <dbReference type="ARBA" id="ARBA00023015"/>
    </source>
</evidence>
<keyword evidence="5" id="KW-0804">Transcription</keyword>
<dbReference type="InterPro" id="IPR007627">
    <property type="entry name" value="RNA_pol_sigma70_r2"/>
</dbReference>
<dbReference type="Gene3D" id="1.10.1740.10">
    <property type="match status" value="1"/>
</dbReference>
<dbReference type="GO" id="GO:0003677">
    <property type="term" value="F:DNA binding"/>
    <property type="evidence" value="ECO:0007669"/>
    <property type="project" value="UniProtKB-KW"/>
</dbReference>
<evidence type="ECO:0000256" key="4">
    <source>
        <dbReference type="ARBA" id="ARBA00023125"/>
    </source>
</evidence>
<dbReference type="InterPro" id="IPR014284">
    <property type="entry name" value="RNA_pol_sigma-70_dom"/>
</dbReference>
<feature type="domain" description="RNA polymerase sigma-70 region 4" evidence="7">
    <location>
        <begin position="108"/>
        <end position="154"/>
    </location>
</feature>
<dbReference type="InterPro" id="IPR013325">
    <property type="entry name" value="RNA_pol_sigma_r2"/>
</dbReference>
<protein>
    <submittedName>
        <fullName evidence="8">Sigma-70 family RNA polymerase sigma factor</fullName>
    </submittedName>
</protein>
<dbReference type="Gene3D" id="1.10.10.10">
    <property type="entry name" value="Winged helix-like DNA-binding domain superfamily/Winged helix DNA-binding domain"/>
    <property type="match status" value="1"/>
</dbReference>
<evidence type="ECO:0000256" key="1">
    <source>
        <dbReference type="ARBA" id="ARBA00010641"/>
    </source>
</evidence>